<dbReference type="Gene3D" id="2.20.200.10">
    <property type="entry name" value="Outer membrane efflux proteins (OEP)"/>
    <property type="match status" value="1"/>
</dbReference>
<dbReference type="EMBL" id="CP060036">
    <property type="protein sequence ID" value="QOT74267.1"/>
    <property type="molecule type" value="Genomic_DNA"/>
</dbReference>
<dbReference type="Gene3D" id="1.20.1600.10">
    <property type="entry name" value="Outer membrane efflux proteins (OEP)"/>
    <property type="match status" value="1"/>
</dbReference>
<evidence type="ECO:0000256" key="2">
    <source>
        <dbReference type="RuleBase" id="RU362097"/>
    </source>
</evidence>
<keyword evidence="2" id="KW-0732">Signal</keyword>
<dbReference type="PROSITE" id="PS51257">
    <property type="entry name" value="PROKAR_LIPOPROTEIN"/>
    <property type="match status" value="1"/>
</dbReference>
<protein>
    <submittedName>
        <fullName evidence="4">TolC family protein</fullName>
    </submittedName>
</protein>
<accession>A0A7M2GPX2</accession>
<dbReference type="NCBIfam" id="TIGR01845">
    <property type="entry name" value="outer_NodT"/>
    <property type="match status" value="1"/>
</dbReference>
<keyword evidence="2" id="KW-0449">Lipoprotein</keyword>
<dbReference type="PANTHER" id="PTHR30203">
    <property type="entry name" value="OUTER MEMBRANE CATION EFFLUX PROTEIN"/>
    <property type="match status" value="1"/>
</dbReference>
<reference evidence="5" key="1">
    <citation type="submission" date="2020-08" db="EMBL/GenBank/DDBJ databases">
        <title>Complete genome sequence of Sphingobium barthaii strain KK22, a high-molecular-weight polycyclic aromatic hydrocarbon-degrading soil bacterium.</title>
        <authorList>
            <person name="Mori J.F."/>
            <person name="Kanaly R.A."/>
        </authorList>
    </citation>
    <scope>NUCLEOTIDE SEQUENCE [LARGE SCALE GENOMIC DNA]</scope>
    <source>
        <strain evidence="5">KK22</strain>
    </source>
</reference>
<dbReference type="Pfam" id="PF02321">
    <property type="entry name" value="OEP"/>
    <property type="match status" value="2"/>
</dbReference>
<feature type="region of interest" description="Disordered" evidence="3">
    <location>
        <begin position="97"/>
        <end position="119"/>
    </location>
</feature>
<dbReference type="KEGG" id="sbar:H5V43_20465"/>
<comment type="subcellular location">
    <subcellularLocation>
        <location evidence="2">Cell membrane</location>
        <topology evidence="2">Lipid-anchor</topology>
    </subcellularLocation>
</comment>
<name>A0A7M2GPX2_SPHSA</name>
<keyword evidence="2" id="KW-1134">Transmembrane beta strand</keyword>
<evidence type="ECO:0000256" key="1">
    <source>
        <dbReference type="ARBA" id="ARBA00007613"/>
    </source>
</evidence>
<dbReference type="PANTHER" id="PTHR30203:SF21">
    <property type="entry name" value="OUTER MEMBRANE COMPONENT OF MULTIDRUG EFFLUX PUMP-RELATED"/>
    <property type="match status" value="1"/>
</dbReference>
<feature type="region of interest" description="Disordered" evidence="3">
    <location>
        <begin position="259"/>
        <end position="278"/>
    </location>
</feature>
<keyword evidence="2" id="KW-0564">Palmitate</keyword>
<keyword evidence="2" id="KW-0472">Membrane</keyword>
<feature type="signal peptide" evidence="2">
    <location>
        <begin position="1"/>
        <end position="19"/>
    </location>
</feature>
<proteinExistence type="inferred from homology"/>
<dbReference type="Proteomes" id="UP000593663">
    <property type="component" value="Chromosome 2"/>
</dbReference>
<dbReference type="InterPro" id="IPR010131">
    <property type="entry name" value="MdtP/NodT-like"/>
</dbReference>
<feature type="compositionally biased region" description="Polar residues" evidence="3">
    <location>
        <begin position="103"/>
        <end position="112"/>
    </location>
</feature>
<gene>
    <name evidence="4" type="ORF">H5V43_20465</name>
</gene>
<dbReference type="SUPFAM" id="SSF56954">
    <property type="entry name" value="Outer membrane efflux proteins (OEP)"/>
    <property type="match status" value="1"/>
</dbReference>
<dbReference type="GO" id="GO:0015562">
    <property type="term" value="F:efflux transmembrane transporter activity"/>
    <property type="evidence" value="ECO:0007669"/>
    <property type="project" value="InterPro"/>
</dbReference>
<dbReference type="GO" id="GO:0005886">
    <property type="term" value="C:plasma membrane"/>
    <property type="evidence" value="ECO:0007669"/>
    <property type="project" value="UniProtKB-SubCell"/>
</dbReference>
<sequence>MIKTLLPLLLGASALTACAAGPDYKAPATPTAAAGAFIGAASPAASTAVSTAQADEHWWRLYSDPMLDGLVQDALKANSDIRVAVARLEKARAQLRGARSDRLPQTTLSGSPSYGRASAAQTLPGADRENWTVDAGLNVAYEVDLFGRVKRSIEAAKGDVNAAAADADAVRVAVVADTVRAYVDATSSAERIAVARQTVALLDNSIRITNARFEVGRSDRLDVIRVTALRDQQAAIIPSLIADRDSALFRLATLTGRTPQELPAPVQDQKTTPGLSQPIPVGDGRALLARRPDVRAAEQRLAADTARIGVATADLYPRITLGGSIGTTAVGGGDIFGGGPFRWLLGPLINWAFPNQEANRARIAAARADADGSLAAFDGTVLQALEETETALSVYAHALERRDTLKAAREAAGRAARISLARQREGQIDFLTVLDAQRTLAAAESDLATANRVVAFAQVDLFRALGGGWTSS</sequence>
<keyword evidence="2" id="KW-0812">Transmembrane</keyword>
<dbReference type="InterPro" id="IPR003423">
    <property type="entry name" value="OMP_efflux"/>
</dbReference>
<evidence type="ECO:0000313" key="4">
    <source>
        <dbReference type="EMBL" id="QOT74267.1"/>
    </source>
</evidence>
<organism evidence="4 5">
    <name type="scientific">Sphingobium fuliginis (strain ATCC 27551)</name>
    <dbReference type="NCBI Taxonomy" id="336203"/>
    <lineage>
        <taxon>Bacteria</taxon>
        <taxon>Pseudomonadati</taxon>
        <taxon>Pseudomonadota</taxon>
        <taxon>Alphaproteobacteria</taxon>
        <taxon>Sphingomonadales</taxon>
        <taxon>Sphingomonadaceae</taxon>
        <taxon>Sphingobium</taxon>
    </lineage>
</organism>
<feature type="chain" id="PRO_5033107381" evidence="2">
    <location>
        <begin position="20"/>
        <end position="472"/>
    </location>
</feature>
<evidence type="ECO:0000256" key="3">
    <source>
        <dbReference type="SAM" id="MobiDB-lite"/>
    </source>
</evidence>
<dbReference type="AlphaFoldDB" id="A0A7M2GPX2"/>
<evidence type="ECO:0000313" key="5">
    <source>
        <dbReference type="Proteomes" id="UP000593663"/>
    </source>
</evidence>
<comment type="similarity">
    <text evidence="1 2">Belongs to the outer membrane factor (OMF) (TC 1.B.17) family.</text>
</comment>